<name>A0A5B8RFN9_9ZZZZ</name>
<organism evidence="2">
    <name type="scientific">uncultured organism</name>
    <dbReference type="NCBI Taxonomy" id="155900"/>
    <lineage>
        <taxon>unclassified sequences</taxon>
        <taxon>environmental samples</taxon>
    </lineage>
</organism>
<protein>
    <submittedName>
        <fullName evidence="2">Uncharacterized protein</fullName>
    </submittedName>
</protein>
<dbReference type="AlphaFoldDB" id="A0A5B8RFN9"/>
<gene>
    <name evidence="2" type="ORF">KBTEX_02998</name>
</gene>
<evidence type="ECO:0000313" key="2">
    <source>
        <dbReference type="EMBL" id="QEA06658.1"/>
    </source>
</evidence>
<proteinExistence type="predicted"/>
<sequence length="271" mass="28189">MEAHEPEPHRPVAQVGAARGGHRVVVDVDDVVEHAHGGGDRALQPLVIQGTVIDVGGEVHRAQVAHGDLVVRGVEGDLGAEIGAVHHAGVLLRRAQVARILEGDPRVAGLEQHGEHAPPQLHRRYPPGGTHLPALRRGLVVAVACLEGLAGEVVQVRDLVRGEQCPLPLLVDALHEQVRHPAGGVHVVGTATLVAGVLAQLEEVLDVPVPDLQVRTHRALALAALVHRDGGVVGDLEEGHHALGGAVGATDVRPHRPHPGPVVAEPAGELG</sequence>
<reference evidence="2" key="1">
    <citation type="submission" date="2019-06" db="EMBL/GenBank/DDBJ databases">
        <authorList>
            <person name="Murdoch R.W."/>
            <person name="Fathepure B."/>
        </authorList>
    </citation>
    <scope>NUCLEOTIDE SEQUENCE</scope>
</reference>
<dbReference type="EMBL" id="MN079160">
    <property type="protein sequence ID" value="QEA06658.1"/>
    <property type="molecule type" value="Genomic_DNA"/>
</dbReference>
<evidence type="ECO:0000256" key="1">
    <source>
        <dbReference type="SAM" id="MobiDB-lite"/>
    </source>
</evidence>
<accession>A0A5B8RFN9</accession>
<feature type="region of interest" description="Disordered" evidence="1">
    <location>
        <begin position="248"/>
        <end position="271"/>
    </location>
</feature>